<dbReference type="PANTHER" id="PTHR45989">
    <property type="entry name" value="TRANSLATION INITIATION FACTOR EIF-2B SUBUNIT GAMMA"/>
    <property type="match status" value="1"/>
</dbReference>
<comment type="subunit">
    <text evidence="6">Component of the translation initiation factor 2B (eIF2B) complex which is a heterodecamer of two sets of five different subunits: alpha, beta, gamma, delta and epsilon. Subunits alpha, beta and delta comprise a regulatory subcomplex and subunits epsilon and gamma comprise a catalytic subcomplex. Within the complex, the hexameric regulatory complex resides at the center, with the two heterodimeric catalytic subcomplexes bound on opposite sides.</text>
</comment>
<dbReference type="GO" id="GO:0005829">
    <property type="term" value="C:cytosol"/>
    <property type="evidence" value="ECO:0007669"/>
    <property type="project" value="UniProtKB-SubCell"/>
</dbReference>
<feature type="non-terminal residue" evidence="8">
    <location>
        <position position="586"/>
    </location>
</feature>
<dbReference type="EMBL" id="PKSM01000227">
    <property type="protein sequence ID" value="POW01688.1"/>
    <property type="molecule type" value="Genomic_DNA"/>
</dbReference>
<protein>
    <recommendedName>
        <fullName evidence="7">EIF2B subunit epsilon/gamma LbH domain-containing protein</fullName>
    </recommendedName>
</protein>
<evidence type="ECO:0000256" key="5">
    <source>
        <dbReference type="ARBA" id="ARBA00022917"/>
    </source>
</evidence>
<feature type="non-terminal residue" evidence="8">
    <location>
        <position position="1"/>
    </location>
</feature>
<dbReference type="Gene3D" id="2.160.10.10">
    <property type="entry name" value="Hexapeptide repeat proteins"/>
    <property type="match status" value="1"/>
</dbReference>
<comment type="subcellular location">
    <subcellularLocation>
        <location evidence="1">Cytoplasm</location>
        <location evidence="1">Cytosol</location>
    </subcellularLocation>
</comment>
<feature type="domain" description="EIF2B subunit epsilon/gamma LbH" evidence="7">
    <location>
        <begin position="493"/>
        <end position="575"/>
    </location>
</feature>
<dbReference type="InterPro" id="IPR011004">
    <property type="entry name" value="Trimer_LpxA-like_sf"/>
</dbReference>
<evidence type="ECO:0000313" key="9">
    <source>
        <dbReference type="Proteomes" id="UP000238274"/>
    </source>
</evidence>
<dbReference type="PANTHER" id="PTHR45989:SF1">
    <property type="entry name" value="TRANSLATION INITIATION FACTOR EIF-2B SUBUNIT GAMMA"/>
    <property type="match status" value="1"/>
</dbReference>
<evidence type="ECO:0000256" key="2">
    <source>
        <dbReference type="ARBA" id="ARBA00007878"/>
    </source>
</evidence>
<dbReference type="GO" id="GO:0003743">
    <property type="term" value="F:translation initiation factor activity"/>
    <property type="evidence" value="ECO:0007669"/>
    <property type="project" value="TreeGrafter"/>
</dbReference>
<reference evidence="8 9" key="1">
    <citation type="submission" date="2017-12" db="EMBL/GenBank/DDBJ databases">
        <title>Gene loss provides genomic basis for host adaptation in cereal stripe rust fungi.</title>
        <authorList>
            <person name="Xia C."/>
        </authorList>
    </citation>
    <scope>NUCLEOTIDE SEQUENCE [LARGE SCALE GENOMIC DNA]</scope>
    <source>
        <strain evidence="8 9">93TX-2</strain>
    </source>
</reference>
<evidence type="ECO:0000256" key="3">
    <source>
        <dbReference type="ARBA" id="ARBA00022490"/>
    </source>
</evidence>
<comment type="similarity">
    <text evidence="2">Belongs to the eIF-2B gamma/epsilon subunits family.</text>
</comment>
<name>A0A2S4UWP7_9BASI</name>
<dbReference type="CDD" id="cd04652">
    <property type="entry name" value="LbH_eIF2B_gamma_C"/>
    <property type="match status" value="1"/>
</dbReference>
<dbReference type="OrthoDB" id="1733332at2759"/>
<reference evidence="9" key="2">
    <citation type="journal article" date="2018" name="BMC Genomics">
        <title>Genomic insights into host adaptation between the wheat stripe rust pathogen (Puccinia striiformis f. sp. tritici) and the barley stripe rust pathogen (Puccinia striiformis f. sp. hordei).</title>
        <authorList>
            <person name="Xia C."/>
            <person name="Wang M."/>
            <person name="Yin C."/>
            <person name="Cornejo O.E."/>
            <person name="Hulbert S.H."/>
            <person name="Chen X."/>
        </authorList>
    </citation>
    <scope>NUCLEOTIDE SEQUENCE [LARGE SCALE GENOMIC DNA]</scope>
    <source>
        <strain evidence="9">93TX-2</strain>
    </source>
</reference>
<reference evidence="9" key="3">
    <citation type="journal article" date="2018" name="Mol. Plant Microbe Interact.">
        <title>Genome sequence resources for the wheat stripe rust pathogen (Puccinia striiformis f. sp. tritici) and the barley stripe rust pathogen (Puccinia striiformis f. sp. hordei).</title>
        <authorList>
            <person name="Xia C."/>
            <person name="Wang M."/>
            <person name="Yin C."/>
            <person name="Cornejo O.E."/>
            <person name="Hulbert S.H."/>
            <person name="Chen X."/>
        </authorList>
    </citation>
    <scope>NUCLEOTIDE SEQUENCE [LARGE SCALE GENOMIC DNA]</scope>
    <source>
        <strain evidence="9">93TX-2</strain>
    </source>
</reference>
<gene>
    <name evidence="8" type="ORF">PSHT_12418</name>
</gene>
<organism evidence="8 9">
    <name type="scientific">Puccinia striiformis</name>
    <dbReference type="NCBI Taxonomy" id="27350"/>
    <lineage>
        <taxon>Eukaryota</taxon>
        <taxon>Fungi</taxon>
        <taxon>Dikarya</taxon>
        <taxon>Basidiomycota</taxon>
        <taxon>Pucciniomycotina</taxon>
        <taxon>Pucciniomycetes</taxon>
        <taxon>Pucciniales</taxon>
        <taxon>Pucciniaceae</taxon>
        <taxon>Puccinia</taxon>
    </lineage>
</organism>
<keyword evidence="4" id="KW-0396">Initiation factor</keyword>
<dbReference type="VEuPathDB" id="FungiDB:PSHT_12418"/>
<dbReference type="InterPro" id="IPR051960">
    <property type="entry name" value="eIF2B_gamma"/>
</dbReference>
<dbReference type="InterPro" id="IPR056764">
    <property type="entry name" value="LbH_EIF2B3/5"/>
</dbReference>
<dbReference type="Pfam" id="PF25084">
    <property type="entry name" value="LbH_EIF2B"/>
    <property type="match status" value="1"/>
</dbReference>
<evidence type="ECO:0000256" key="6">
    <source>
        <dbReference type="ARBA" id="ARBA00046432"/>
    </source>
</evidence>
<keyword evidence="9" id="KW-1185">Reference proteome</keyword>
<dbReference type="Proteomes" id="UP000238274">
    <property type="component" value="Unassembled WGS sequence"/>
</dbReference>
<evidence type="ECO:0000313" key="8">
    <source>
        <dbReference type="EMBL" id="POW01688.1"/>
    </source>
</evidence>
<dbReference type="GO" id="GO:0005851">
    <property type="term" value="C:eukaryotic translation initiation factor 2B complex"/>
    <property type="evidence" value="ECO:0007669"/>
    <property type="project" value="TreeGrafter"/>
</dbReference>
<proteinExistence type="inferred from homology"/>
<comment type="caution">
    <text evidence="8">The sequence shown here is derived from an EMBL/GenBank/DDBJ whole genome shotgun (WGS) entry which is preliminary data.</text>
</comment>
<keyword evidence="5" id="KW-0648">Protein biosynthesis</keyword>
<evidence type="ECO:0000256" key="4">
    <source>
        <dbReference type="ARBA" id="ARBA00022540"/>
    </source>
</evidence>
<evidence type="ECO:0000259" key="7">
    <source>
        <dbReference type="Pfam" id="PF25084"/>
    </source>
</evidence>
<dbReference type="AlphaFoldDB" id="A0A2S4UWP7"/>
<dbReference type="GO" id="GO:0002183">
    <property type="term" value="P:cytoplasmic translational initiation"/>
    <property type="evidence" value="ECO:0007669"/>
    <property type="project" value="TreeGrafter"/>
</dbReference>
<evidence type="ECO:0000256" key="1">
    <source>
        <dbReference type="ARBA" id="ARBA00004514"/>
    </source>
</evidence>
<dbReference type="SUPFAM" id="SSF51161">
    <property type="entry name" value="Trimeric LpxA-like enzymes"/>
    <property type="match status" value="1"/>
</dbReference>
<sequence>LESKKLASGESRSRVDSAILIVLDQKFFGCSIWESVVSEPEHSLNNRKNGTPTTASEVINRIIPSTNHYLAVILAGPGEGLFPLINNQPIDSDEPPQINLLKLHYLYSIVLSSNSSWNILILASESQRTALNSIIKTRKINTTTTTTQTIKVEFIPDVEFLNHGTSGSLRWAIQRNLIETAFVVLPCDLYFQKSRTDPSSSLKCSQVDQIHDRKLISIVERHRTHQNLITSVFYERQANTLDLRDGREAEDAWIWINDGDKNEDDRQMSTSVLSSSLVPAHVFVCSPAVIDLLIGLPQLASFKHQFVPWLAKNQWQPGLLKKTALASTKLDLPSDPLTEALLRSSTNPRPSSNRHETVIKGHRTPLTATSTQPMSRNFSYLSLDARVEQFSHQSLSHGTLKSAFDKAAPIKEDSITPFRCEYVLGSPMMDSFVALIRYLVMPKSTGPYVFIFPSSLSRNRPIEILVSLKALKLDHERPNSSLGPPVPGTGTAGADSLLGSNVTLADKSSVKKSIVGKNCSIGKSSKILNSILMEKVTIGEHVKIENCILTNNVVIGDRVELKDCEVEAGTVIEADFITKGEKIARC</sequence>
<dbReference type="GO" id="GO:0005085">
    <property type="term" value="F:guanyl-nucleotide exchange factor activity"/>
    <property type="evidence" value="ECO:0007669"/>
    <property type="project" value="TreeGrafter"/>
</dbReference>
<accession>A0A2S4UWP7</accession>
<keyword evidence="3" id="KW-0963">Cytoplasm</keyword>